<reference evidence="3" key="1">
    <citation type="submission" date="2019-12" db="EMBL/GenBank/DDBJ databases">
        <title>An insight into the sialome of adult female Ixodes ricinus ticks feeding for 6 days.</title>
        <authorList>
            <person name="Perner J."/>
            <person name="Ribeiro J.M.C."/>
        </authorList>
    </citation>
    <scope>NUCLEOTIDE SEQUENCE</scope>
    <source>
        <strain evidence="3">Semi-engorged</strain>
        <tissue evidence="3">Salivary glands</tissue>
    </source>
</reference>
<feature type="region of interest" description="Disordered" evidence="1">
    <location>
        <begin position="206"/>
        <end position="285"/>
    </location>
</feature>
<sequence>MPLTRTTTTNALSAWTVCCLLGMLLDLTAAQQGSPMRPARFRILNLGPMTIGQWRGYGPEPSRQLGKQYQMGRLPLPSRIEPEPGGNGGRFQSPLGPQRENGSLFPPLLRQRGNGSLFLPPHGQENSSFFPPSFGKRDNGSLFPPFRRGDGNPFSPPFGRGNGSFFPPSFGQGQNSSRFPPLFGRGRNGSSFSPAFGRGNGSFFPPSFGQGENSSLFLPPLGQRNGSPFQPPLGPQGRNSRLFLPPFETQRGDGSFFPPPSRPQGGAMTIGQRRKYGPEPPPRLGQLERRYQMSQLPLPAIPSRIVTGQAENDSLLQPPFGPLAQSPQASPRCPSEDALRMGTWSEQGSDTLSQATGVNHGSQAGFYPPSTSFGSGQSGSQQGVPPGGHPGQGSGVILGSSSYGVRDPWVSPSGQRPSGGEGMFGPRPGAGGHEEWSPLSSDVSGTRPYRPPSRGGEHSEYGPGTLTGYDQRPEGGRPPYELLGTGASGQATGDLGYPSPGSGIYGFGLNGGRPPFYTPRTLTKGRVPEDTASEGGAPEVGAFEVGEVGAPDVKVS</sequence>
<feature type="signal peptide" evidence="2">
    <location>
        <begin position="1"/>
        <end position="30"/>
    </location>
</feature>
<keyword evidence="2" id="KW-0732">Signal</keyword>
<proteinExistence type="predicted"/>
<evidence type="ECO:0000313" key="3">
    <source>
        <dbReference type="EMBL" id="MXV00045.1"/>
    </source>
</evidence>
<accession>A0A6B0VDZ4</accession>
<protein>
    <submittedName>
        <fullName evidence="3">Putative nucleoporin</fullName>
    </submittedName>
</protein>
<dbReference type="EMBL" id="GIFC01017961">
    <property type="protein sequence ID" value="MXV00045.1"/>
    <property type="molecule type" value="Transcribed_RNA"/>
</dbReference>
<dbReference type="AlphaFoldDB" id="A0A6B0VDZ4"/>
<evidence type="ECO:0000256" key="2">
    <source>
        <dbReference type="SAM" id="SignalP"/>
    </source>
</evidence>
<feature type="chain" id="PRO_5025526261" evidence="2">
    <location>
        <begin position="31"/>
        <end position="556"/>
    </location>
</feature>
<feature type="region of interest" description="Disordered" evidence="1">
    <location>
        <begin position="312"/>
        <end position="497"/>
    </location>
</feature>
<feature type="compositionally biased region" description="Gly residues" evidence="1">
    <location>
        <begin position="385"/>
        <end position="396"/>
    </location>
</feature>
<evidence type="ECO:0000256" key="1">
    <source>
        <dbReference type="SAM" id="MobiDB-lite"/>
    </source>
</evidence>
<name>A0A6B0VDZ4_IXORI</name>
<feature type="compositionally biased region" description="Low complexity" evidence="1">
    <location>
        <begin position="368"/>
        <end position="384"/>
    </location>
</feature>
<feature type="region of interest" description="Disordered" evidence="1">
    <location>
        <begin position="516"/>
        <end position="556"/>
    </location>
</feature>
<feature type="compositionally biased region" description="Gly residues" evidence="1">
    <location>
        <begin position="417"/>
        <end position="431"/>
    </location>
</feature>
<feature type="compositionally biased region" description="Polar residues" evidence="1">
    <location>
        <begin position="344"/>
        <end position="362"/>
    </location>
</feature>
<organism evidence="3">
    <name type="scientific">Ixodes ricinus</name>
    <name type="common">Common tick</name>
    <name type="synonym">Acarus ricinus</name>
    <dbReference type="NCBI Taxonomy" id="34613"/>
    <lineage>
        <taxon>Eukaryota</taxon>
        <taxon>Metazoa</taxon>
        <taxon>Ecdysozoa</taxon>
        <taxon>Arthropoda</taxon>
        <taxon>Chelicerata</taxon>
        <taxon>Arachnida</taxon>
        <taxon>Acari</taxon>
        <taxon>Parasitiformes</taxon>
        <taxon>Ixodida</taxon>
        <taxon>Ixodoidea</taxon>
        <taxon>Ixodidae</taxon>
        <taxon>Ixodinae</taxon>
        <taxon>Ixodes</taxon>
    </lineage>
</organism>